<organism evidence="2 3">
    <name type="scientific">Halomonas urmiana</name>
    <dbReference type="NCBI Taxonomy" id="490901"/>
    <lineage>
        <taxon>Bacteria</taxon>
        <taxon>Pseudomonadati</taxon>
        <taxon>Pseudomonadota</taxon>
        <taxon>Gammaproteobacteria</taxon>
        <taxon>Oceanospirillales</taxon>
        <taxon>Halomonadaceae</taxon>
        <taxon>Halomonas</taxon>
    </lineage>
</organism>
<dbReference type="Proteomes" id="UP000306973">
    <property type="component" value="Unassembled WGS sequence"/>
</dbReference>
<keyword evidence="1" id="KW-0732">Signal</keyword>
<dbReference type="EMBL" id="VBUI01000045">
    <property type="protein sequence ID" value="TLF45443.1"/>
    <property type="molecule type" value="Genomic_DNA"/>
</dbReference>
<comment type="caution">
    <text evidence="2">The sequence shown here is derived from an EMBL/GenBank/DDBJ whole genome shotgun (WGS) entry which is preliminary data.</text>
</comment>
<feature type="chain" id="PRO_5024303402" evidence="1">
    <location>
        <begin position="20"/>
        <end position="146"/>
    </location>
</feature>
<evidence type="ECO:0000313" key="3">
    <source>
        <dbReference type="Proteomes" id="UP000306973"/>
    </source>
</evidence>
<gene>
    <name evidence="2" type="ORF">FEI13_18160</name>
</gene>
<sequence length="146" mass="16390">MRKLYVWLVLMLTPMGVIAEDTLVVDGYTLTIICKSEEALTSLVETIYNAPLLEAESTYKNPAGCAKIRIRVIDVNSQTHNVIPTKDFPGFTHIVKVDFGSKCNMDGQQLGECHMLLLRSILFGIHGDFFKNLVSISPHRSPYEFV</sequence>
<protein>
    <submittedName>
        <fullName evidence="2">Uncharacterized protein</fullName>
    </submittedName>
</protein>
<accession>A0A5R8M7C1</accession>
<proteinExistence type="predicted"/>
<keyword evidence="3" id="KW-1185">Reference proteome</keyword>
<name>A0A5R8M7C1_9GAMM</name>
<dbReference type="RefSeq" id="WP_138182914.1">
    <property type="nucleotide sequence ID" value="NZ_VBUI01000045.1"/>
</dbReference>
<dbReference type="AlphaFoldDB" id="A0A5R8M7C1"/>
<evidence type="ECO:0000256" key="1">
    <source>
        <dbReference type="SAM" id="SignalP"/>
    </source>
</evidence>
<feature type="signal peptide" evidence="1">
    <location>
        <begin position="1"/>
        <end position="19"/>
    </location>
</feature>
<evidence type="ECO:0000313" key="2">
    <source>
        <dbReference type="EMBL" id="TLF45443.1"/>
    </source>
</evidence>
<reference evidence="2 3" key="1">
    <citation type="journal article" date="2007" name="Int. J. Syst. Evol. Microbiol.">
        <title>Halomonas saccharevitans sp. nov., Halomonas arcis sp. nov. and Halomonas subterranea sp. nov., halophilic bacteria isolated from hypersaline environments of China.</title>
        <authorList>
            <person name="Xu X.W."/>
            <person name="Wu Y.H."/>
            <person name="Zhou Z."/>
            <person name="Wang C.S."/>
            <person name="Zhou Y.G."/>
            <person name="Zhang H.B."/>
            <person name="Wang Y."/>
            <person name="Wu M."/>
        </authorList>
    </citation>
    <scope>NUCLEOTIDE SEQUENCE [LARGE SCALE GENOMIC DNA]</scope>
    <source>
        <strain evidence="2 3">TBZ3</strain>
    </source>
</reference>